<evidence type="ECO:0000313" key="2">
    <source>
        <dbReference type="Proteomes" id="UP001595818"/>
    </source>
</evidence>
<keyword evidence="2" id="KW-1185">Reference proteome</keyword>
<protein>
    <recommendedName>
        <fullName evidence="3">Host attachment protein</fullName>
    </recommendedName>
</protein>
<name>A0ABV9SVP8_9BACT</name>
<evidence type="ECO:0000313" key="1">
    <source>
        <dbReference type="EMBL" id="MFC4870312.1"/>
    </source>
</evidence>
<sequence length="144" mass="16789">MKKNPYPYMGVWLDLSKAYFIGYKKGKARMIDMIQSPFDRNYREEGETSDHTRFGPDAPYTSNNEYRKHNIKRNELDIYFKMLLDKLEGSENILLLGPGTAKDLLRKKLAGSHVFAGARVFTEHSDQLTENQLLAFVRAYFQEK</sequence>
<reference evidence="2" key="1">
    <citation type="journal article" date="2019" name="Int. J. Syst. Evol. Microbiol.">
        <title>The Global Catalogue of Microorganisms (GCM) 10K type strain sequencing project: providing services to taxonomists for standard genome sequencing and annotation.</title>
        <authorList>
            <consortium name="The Broad Institute Genomics Platform"/>
            <consortium name="The Broad Institute Genome Sequencing Center for Infectious Disease"/>
            <person name="Wu L."/>
            <person name="Ma J."/>
        </authorList>
    </citation>
    <scope>NUCLEOTIDE SEQUENCE [LARGE SCALE GENOMIC DNA]</scope>
    <source>
        <strain evidence="2">CGMCC 4.7466</strain>
    </source>
</reference>
<proteinExistence type="predicted"/>
<dbReference type="EMBL" id="JBHSJJ010000001">
    <property type="protein sequence ID" value="MFC4870312.1"/>
    <property type="molecule type" value="Genomic_DNA"/>
</dbReference>
<dbReference type="Proteomes" id="UP001595818">
    <property type="component" value="Unassembled WGS sequence"/>
</dbReference>
<dbReference type="RefSeq" id="WP_377060737.1">
    <property type="nucleotide sequence ID" value="NZ_JBHSJJ010000001.1"/>
</dbReference>
<organism evidence="1 2">
    <name type="scientific">Negadavirga shengliensis</name>
    <dbReference type="NCBI Taxonomy" id="1389218"/>
    <lineage>
        <taxon>Bacteria</taxon>
        <taxon>Pseudomonadati</taxon>
        <taxon>Bacteroidota</taxon>
        <taxon>Cytophagia</taxon>
        <taxon>Cytophagales</taxon>
        <taxon>Cyclobacteriaceae</taxon>
        <taxon>Negadavirga</taxon>
    </lineage>
</organism>
<accession>A0ABV9SVP8</accession>
<evidence type="ECO:0008006" key="3">
    <source>
        <dbReference type="Google" id="ProtNLM"/>
    </source>
</evidence>
<gene>
    <name evidence="1" type="ORF">ACFPFU_01355</name>
</gene>
<comment type="caution">
    <text evidence="1">The sequence shown here is derived from an EMBL/GenBank/DDBJ whole genome shotgun (WGS) entry which is preliminary data.</text>
</comment>
<dbReference type="SUPFAM" id="SSF53137">
    <property type="entry name" value="Translational machinery components"/>
    <property type="match status" value="1"/>
</dbReference>